<feature type="region of interest" description="Disordered" evidence="2">
    <location>
        <begin position="147"/>
        <end position="180"/>
    </location>
</feature>
<dbReference type="PANTHER" id="PTHR46171:SF3">
    <property type="entry name" value="GH10160P"/>
    <property type="match status" value="1"/>
</dbReference>
<gene>
    <name evidence="4" type="ORF">EX895_001397</name>
</gene>
<feature type="compositionally biased region" description="Low complexity" evidence="2">
    <location>
        <begin position="152"/>
        <end position="166"/>
    </location>
</feature>
<feature type="region of interest" description="Disordered" evidence="2">
    <location>
        <begin position="265"/>
        <end position="302"/>
    </location>
</feature>
<reference evidence="4 5" key="1">
    <citation type="submission" date="2019-05" db="EMBL/GenBank/DDBJ databases">
        <title>Sporisorium graminicola CBS 10092 draft sequencing and annotation.</title>
        <authorList>
            <person name="Solano-Gonzalez S."/>
            <person name="Caddick M.X."/>
            <person name="Darby A."/>
        </authorList>
    </citation>
    <scope>NUCLEOTIDE SEQUENCE [LARGE SCALE GENOMIC DNA]</scope>
    <source>
        <strain evidence="4 5">CBS 10092</strain>
    </source>
</reference>
<feature type="compositionally biased region" description="Polar residues" evidence="2">
    <location>
        <begin position="265"/>
        <end position="281"/>
    </location>
</feature>
<keyword evidence="1" id="KW-0479">Metal-binding</keyword>
<feature type="region of interest" description="Disordered" evidence="2">
    <location>
        <begin position="198"/>
        <end position="242"/>
    </location>
</feature>
<keyword evidence="5" id="KW-1185">Reference proteome</keyword>
<feature type="compositionally biased region" description="Polar residues" evidence="2">
    <location>
        <begin position="67"/>
        <end position="78"/>
    </location>
</feature>
<dbReference type="AlphaFoldDB" id="A0A4U7L2S0"/>
<dbReference type="GO" id="GO:0016567">
    <property type="term" value="P:protein ubiquitination"/>
    <property type="evidence" value="ECO:0007669"/>
    <property type="project" value="TreeGrafter"/>
</dbReference>
<feature type="domain" description="RING-type" evidence="3">
    <location>
        <begin position="859"/>
        <end position="901"/>
    </location>
</feature>
<dbReference type="PROSITE" id="PS50089">
    <property type="entry name" value="ZF_RING_2"/>
    <property type="match status" value="1"/>
</dbReference>
<accession>A0A4U7L2S0</accession>
<feature type="compositionally biased region" description="Polar residues" evidence="2">
    <location>
        <begin position="378"/>
        <end position="390"/>
    </location>
</feature>
<feature type="compositionally biased region" description="Polar residues" evidence="2">
    <location>
        <begin position="460"/>
        <end position="471"/>
    </location>
</feature>
<evidence type="ECO:0000259" key="3">
    <source>
        <dbReference type="PROSITE" id="PS50089"/>
    </source>
</evidence>
<dbReference type="KEGG" id="sgra:EX895_001397"/>
<feature type="region of interest" description="Disordered" evidence="2">
    <location>
        <begin position="611"/>
        <end position="657"/>
    </location>
</feature>
<name>A0A4U7L2S0_9BASI</name>
<dbReference type="InterPro" id="IPR013083">
    <property type="entry name" value="Znf_RING/FYVE/PHD"/>
</dbReference>
<dbReference type="EMBL" id="SRRM01000004">
    <property type="protein sequence ID" value="TKY89612.1"/>
    <property type="molecule type" value="Genomic_DNA"/>
</dbReference>
<dbReference type="Pfam" id="PF13639">
    <property type="entry name" value="zf-RING_2"/>
    <property type="match status" value="1"/>
</dbReference>
<dbReference type="SMART" id="SM00184">
    <property type="entry name" value="RING"/>
    <property type="match status" value="1"/>
</dbReference>
<evidence type="ECO:0000313" key="4">
    <source>
        <dbReference type="EMBL" id="TKY89612.1"/>
    </source>
</evidence>
<keyword evidence="1" id="KW-0862">Zinc</keyword>
<dbReference type="GO" id="GO:0061630">
    <property type="term" value="F:ubiquitin protein ligase activity"/>
    <property type="evidence" value="ECO:0007669"/>
    <property type="project" value="TreeGrafter"/>
</dbReference>
<evidence type="ECO:0000256" key="1">
    <source>
        <dbReference type="PROSITE-ProRule" id="PRU00175"/>
    </source>
</evidence>
<feature type="region of interest" description="Disordered" evidence="2">
    <location>
        <begin position="26"/>
        <end position="129"/>
    </location>
</feature>
<protein>
    <recommendedName>
        <fullName evidence="3">RING-type domain-containing protein</fullName>
    </recommendedName>
</protein>
<evidence type="ECO:0000313" key="5">
    <source>
        <dbReference type="Proteomes" id="UP000306050"/>
    </source>
</evidence>
<feature type="compositionally biased region" description="Basic and acidic residues" evidence="2">
    <location>
        <begin position="79"/>
        <end position="94"/>
    </location>
</feature>
<proteinExistence type="predicted"/>
<dbReference type="RefSeq" id="XP_029741597.1">
    <property type="nucleotide sequence ID" value="XM_029881996.1"/>
</dbReference>
<feature type="region of interest" description="Disordered" evidence="2">
    <location>
        <begin position="378"/>
        <end position="416"/>
    </location>
</feature>
<dbReference type="GO" id="GO:0008270">
    <property type="term" value="F:zinc ion binding"/>
    <property type="evidence" value="ECO:0007669"/>
    <property type="project" value="UniProtKB-KW"/>
</dbReference>
<feature type="region of interest" description="Disordered" evidence="2">
    <location>
        <begin position="435"/>
        <end position="471"/>
    </location>
</feature>
<dbReference type="SUPFAM" id="SSF57850">
    <property type="entry name" value="RING/U-box"/>
    <property type="match status" value="1"/>
</dbReference>
<comment type="caution">
    <text evidence="4">The sequence shown here is derived from an EMBL/GenBank/DDBJ whole genome shotgun (WGS) entry which is preliminary data.</text>
</comment>
<sequence>MDHLALFDGLAASTSLDLSGLPAAADLDRSTPYCRDKDKGKARACDDVDDDTPFHPTISAPAECSRSGRSLSALSENSSRLRDTRSADHSDSKGKARQLFSDAHSSASASATDSHFLRRTRTSTPTYNRQCERNASVSCSYHDEASLKRSIRQMGSSPSSSPRQNPRPLPSAQAGGSTSQLGLDLIASDEPSCSLLSAASASAQAQRPGTPNKKRRPFRSGDDNENDTFTIRSDQHAPRTHVVETLPADTTLRSEGHSRRASLLLNSSTRDSQSFESNPTLCVSPEPFDGLPRSEQASSELSHRRTAFLASARAQRSSSSIRRRRGFYLRDADLLRNDPSEESLVASSDRPNSSASDTFMAEFARAVDLRLAARSDSNQAGAFTSSSARTPHTHHQQAPRTDTPQPSAPQLPYPRTASPLTISFAAVEADQLRQEAQRGLTARPTSRRRIPVPTHAASLQADQDGSSSTVTSRRFLHDQAYWQSSPTYQLDETSSVAAPSDHQIFSRYASTQRESRSWRVESRQVDTDTSTAVATDSERIDARRPYQVGLSAHSPLESHTRNESAADDFGAVQRPFGLRGTRLSRRPYRSRAEDIFEAGPSATAEAERLHLAHSRRDADDATDRQADAERERRDSPPPSWRRAHSGLRAPSRLPERQVSISTAQTRFEPFTENLGSNVEARRATGLASSRSSLSSSLYRERHENESALEYLGRLMSHDSMLDEWMAGDVHGPLLRMAIESEVLQSYPHMRHLGHTPTSTSSMFGQSPHLAFDARNFIADEDWAELNSYEGLMQLSERLGAAEVCVPQGLIDTLPTCEYGKWDGGSCRQRDALSASPPLVGKGKGKQKVEQPANARDTMCPICREDYLDSDMLMSINKCCHAFHADCIKTWFKTAKTCPLCRADAFDEISLPALPFQSSSSTTTASRTASTGGGSFHSTWNFNF</sequence>
<dbReference type="InterPro" id="IPR001841">
    <property type="entry name" value="Znf_RING"/>
</dbReference>
<feature type="compositionally biased region" description="Low complexity" evidence="2">
    <location>
        <begin position="101"/>
        <end position="114"/>
    </location>
</feature>
<evidence type="ECO:0000256" key="2">
    <source>
        <dbReference type="SAM" id="MobiDB-lite"/>
    </source>
</evidence>
<dbReference type="Proteomes" id="UP000306050">
    <property type="component" value="Chromosome SGRAM_11"/>
</dbReference>
<feature type="compositionally biased region" description="Basic and acidic residues" evidence="2">
    <location>
        <begin position="611"/>
        <end position="635"/>
    </location>
</feature>
<feature type="compositionally biased region" description="Basic and acidic residues" evidence="2">
    <location>
        <begin position="26"/>
        <end position="46"/>
    </location>
</feature>
<keyword evidence="1" id="KW-0863">Zinc-finger</keyword>
<dbReference type="GeneID" id="40724292"/>
<dbReference type="PANTHER" id="PTHR46171">
    <property type="entry name" value="GH10160P"/>
    <property type="match status" value="1"/>
</dbReference>
<organism evidence="4 5">
    <name type="scientific">Sporisorium graminicola</name>
    <dbReference type="NCBI Taxonomy" id="280036"/>
    <lineage>
        <taxon>Eukaryota</taxon>
        <taxon>Fungi</taxon>
        <taxon>Dikarya</taxon>
        <taxon>Basidiomycota</taxon>
        <taxon>Ustilaginomycotina</taxon>
        <taxon>Ustilaginomycetes</taxon>
        <taxon>Ustilaginales</taxon>
        <taxon>Ustilaginaceae</taxon>
        <taxon>Sporisorium</taxon>
    </lineage>
</organism>
<dbReference type="OrthoDB" id="8062037at2759"/>
<dbReference type="Gene3D" id="3.30.40.10">
    <property type="entry name" value="Zinc/RING finger domain, C3HC4 (zinc finger)"/>
    <property type="match status" value="1"/>
</dbReference>